<protein>
    <recommendedName>
        <fullName evidence="5">Chromosome partition protein Smc</fullName>
    </recommendedName>
</protein>
<dbReference type="Proteomes" id="UP000317238">
    <property type="component" value="Unassembled WGS sequence"/>
</dbReference>
<keyword evidence="2" id="KW-0732">Signal</keyword>
<evidence type="ECO:0000256" key="2">
    <source>
        <dbReference type="SAM" id="SignalP"/>
    </source>
</evidence>
<sequence length="376" mass="38929" precursor="true">MTKFRIAKTAAALATVALTSTVSAQGLGNALSGLQSQTQQQIQQRVQGQVQQRVQAQVQQQLQTKVQAQVQSNIQGRVQAQVQNQIQQRVQNQVNTTVRQAVGLAARAQRAVDVSAGANASLSSKASVNGNRAGAKQNVGVNARVGSQTGIGIGDIAVTQQDVAAFDSIFGQFNPLRKAAIVDAAAIADATLGGRFVAQAQRPTDSTSSEQSGDADQADQSRSQVSSVASSMNQVASDQASQTSDSGQSASSESSAQGRAAVVGFLSAKADLQAEIVAAAQQRRAEISQMRDQALADANAELMMRADQIEAQLDAFTQTQIAAAGEARQRATAAVSENAVKARGQFRANASQQIDAAGQSIGGQASVRGRGTATVR</sequence>
<feature type="signal peptide" evidence="2">
    <location>
        <begin position="1"/>
        <end position="24"/>
    </location>
</feature>
<dbReference type="AlphaFoldDB" id="A0A5C5Y8N3"/>
<comment type="caution">
    <text evidence="3">The sequence shown here is derived from an EMBL/GenBank/DDBJ whole genome shotgun (WGS) entry which is preliminary data.</text>
</comment>
<evidence type="ECO:0000313" key="3">
    <source>
        <dbReference type="EMBL" id="TWT71339.1"/>
    </source>
</evidence>
<evidence type="ECO:0000313" key="4">
    <source>
        <dbReference type="Proteomes" id="UP000317238"/>
    </source>
</evidence>
<dbReference type="OrthoDB" id="291504at2"/>
<evidence type="ECO:0000256" key="1">
    <source>
        <dbReference type="SAM" id="MobiDB-lite"/>
    </source>
</evidence>
<gene>
    <name evidence="3" type="ORF">Pan14r_36490</name>
</gene>
<feature type="compositionally biased region" description="Low complexity" evidence="1">
    <location>
        <begin position="208"/>
        <end position="254"/>
    </location>
</feature>
<reference evidence="3 4" key="1">
    <citation type="submission" date="2019-02" db="EMBL/GenBank/DDBJ databases">
        <title>Deep-cultivation of Planctomycetes and their phenomic and genomic characterization uncovers novel biology.</title>
        <authorList>
            <person name="Wiegand S."/>
            <person name="Jogler M."/>
            <person name="Boedeker C."/>
            <person name="Pinto D."/>
            <person name="Vollmers J."/>
            <person name="Rivas-Marin E."/>
            <person name="Kohn T."/>
            <person name="Peeters S.H."/>
            <person name="Heuer A."/>
            <person name="Rast P."/>
            <person name="Oberbeckmann S."/>
            <person name="Bunk B."/>
            <person name="Jeske O."/>
            <person name="Meyerdierks A."/>
            <person name="Storesund J.E."/>
            <person name="Kallscheuer N."/>
            <person name="Luecker S."/>
            <person name="Lage O.M."/>
            <person name="Pohl T."/>
            <person name="Merkel B.J."/>
            <person name="Hornburger P."/>
            <person name="Mueller R.-W."/>
            <person name="Bruemmer F."/>
            <person name="Labrenz M."/>
            <person name="Spormann A.M."/>
            <person name="Op Den Camp H."/>
            <person name="Overmann J."/>
            <person name="Amann R."/>
            <person name="Jetten M.S.M."/>
            <person name="Mascher T."/>
            <person name="Medema M.H."/>
            <person name="Devos D.P."/>
            <person name="Kaster A.-K."/>
            <person name="Ovreas L."/>
            <person name="Rohde M."/>
            <person name="Galperin M.Y."/>
            <person name="Jogler C."/>
        </authorList>
    </citation>
    <scope>NUCLEOTIDE SEQUENCE [LARGE SCALE GENOMIC DNA]</scope>
    <source>
        <strain evidence="3 4">Pan14r</strain>
    </source>
</reference>
<feature type="chain" id="PRO_5023097818" description="Chromosome partition protein Smc" evidence="2">
    <location>
        <begin position="25"/>
        <end position="376"/>
    </location>
</feature>
<dbReference type="EMBL" id="SJPL01000001">
    <property type="protein sequence ID" value="TWT71339.1"/>
    <property type="molecule type" value="Genomic_DNA"/>
</dbReference>
<evidence type="ECO:0008006" key="5">
    <source>
        <dbReference type="Google" id="ProtNLM"/>
    </source>
</evidence>
<proteinExistence type="predicted"/>
<name>A0A5C5Y8N3_9PLAN</name>
<keyword evidence="4" id="KW-1185">Reference proteome</keyword>
<organism evidence="3 4">
    <name type="scientific">Crateriforma conspicua</name>
    <dbReference type="NCBI Taxonomy" id="2527996"/>
    <lineage>
        <taxon>Bacteria</taxon>
        <taxon>Pseudomonadati</taxon>
        <taxon>Planctomycetota</taxon>
        <taxon>Planctomycetia</taxon>
        <taxon>Planctomycetales</taxon>
        <taxon>Planctomycetaceae</taxon>
        <taxon>Crateriforma</taxon>
    </lineage>
</organism>
<dbReference type="RefSeq" id="WP_145303960.1">
    <property type="nucleotide sequence ID" value="NZ_CP036319.1"/>
</dbReference>
<accession>A0A5C5Y8N3</accession>
<feature type="region of interest" description="Disordered" evidence="1">
    <location>
        <begin position="199"/>
        <end position="254"/>
    </location>
</feature>